<sequence>MEVRTFPEALKAIMVERGWTQADLARELGVSQAWVSEVSRGQKDTGMAKAINLLALVGWEVRILRKGEDSMERRDFLAAAASVIFVPSARTSPYQEASYVQTLAASLARNRYELGGIPLAASALGHLRHIERGTADTHDRALQQAASQLADQITLVLYDAGKLPQADRIAGIALEFARRAQDIQAQARAFDTLSRVSLDRGDYARGVAYAQRGLQLPDVTNSQKASLNMRLGRSLALIAGQETASRGVLDHALDIGGLSPFGTAALIGDVAIGLGHLRAYTEAGTLLSEAAETIGQWSPLFRAQYLGRQIQTALSGSTPALAADKMHELARALPFVDSARVNKRVSEILQSSLKWDADSEIRQGREHLQAMLSPGTAPRL</sequence>
<accession>A0A5M3X0Q4</accession>
<dbReference type="Pfam" id="PF01381">
    <property type="entry name" value="HTH_3"/>
    <property type="match status" value="1"/>
</dbReference>
<dbReference type="Proteomes" id="UP000331127">
    <property type="component" value="Unassembled WGS sequence"/>
</dbReference>
<dbReference type="SMART" id="SM00530">
    <property type="entry name" value="HTH_XRE"/>
    <property type="match status" value="1"/>
</dbReference>
<dbReference type="EMBL" id="BLAE01000049">
    <property type="protein sequence ID" value="GES13699.1"/>
    <property type="molecule type" value="Genomic_DNA"/>
</dbReference>
<protein>
    <recommendedName>
        <fullName evidence="1">HTH cro/C1-type domain-containing protein</fullName>
    </recommendedName>
</protein>
<dbReference type="GO" id="GO:0003677">
    <property type="term" value="F:DNA binding"/>
    <property type="evidence" value="ECO:0007669"/>
    <property type="project" value="InterPro"/>
</dbReference>
<comment type="caution">
    <text evidence="2">The sequence shown here is derived from an EMBL/GenBank/DDBJ whole genome shotgun (WGS) entry which is preliminary data.</text>
</comment>
<feature type="domain" description="HTH cro/C1-type" evidence="1">
    <location>
        <begin position="10"/>
        <end position="33"/>
    </location>
</feature>
<dbReference type="Gene3D" id="1.10.260.40">
    <property type="entry name" value="lambda repressor-like DNA-binding domains"/>
    <property type="match status" value="1"/>
</dbReference>
<dbReference type="OrthoDB" id="3473100at2"/>
<proteinExistence type="predicted"/>
<evidence type="ECO:0000313" key="2">
    <source>
        <dbReference type="EMBL" id="GES13699.1"/>
    </source>
</evidence>
<evidence type="ECO:0000313" key="3">
    <source>
        <dbReference type="Proteomes" id="UP000331127"/>
    </source>
</evidence>
<gene>
    <name evidence="2" type="ORF">Amac_072960</name>
</gene>
<name>A0A5M3X0Q4_9ACTN</name>
<dbReference type="AlphaFoldDB" id="A0A5M3X0Q4"/>
<keyword evidence="3" id="KW-1185">Reference proteome</keyword>
<dbReference type="CDD" id="cd00093">
    <property type="entry name" value="HTH_XRE"/>
    <property type="match status" value="1"/>
</dbReference>
<dbReference type="RefSeq" id="WP_155358934.1">
    <property type="nucleotide sequence ID" value="NZ_BAAAHL010000028.1"/>
</dbReference>
<dbReference type="PROSITE" id="PS50943">
    <property type="entry name" value="HTH_CROC1"/>
    <property type="match status" value="1"/>
</dbReference>
<dbReference type="SUPFAM" id="SSF47413">
    <property type="entry name" value="lambda repressor-like DNA-binding domains"/>
    <property type="match status" value="1"/>
</dbReference>
<dbReference type="InterPro" id="IPR001387">
    <property type="entry name" value="Cro/C1-type_HTH"/>
</dbReference>
<organism evidence="2 3">
    <name type="scientific">Acrocarpospora macrocephala</name>
    <dbReference type="NCBI Taxonomy" id="150177"/>
    <lineage>
        <taxon>Bacteria</taxon>
        <taxon>Bacillati</taxon>
        <taxon>Actinomycetota</taxon>
        <taxon>Actinomycetes</taxon>
        <taxon>Streptosporangiales</taxon>
        <taxon>Streptosporangiaceae</taxon>
        <taxon>Acrocarpospora</taxon>
    </lineage>
</organism>
<evidence type="ECO:0000259" key="1">
    <source>
        <dbReference type="PROSITE" id="PS50943"/>
    </source>
</evidence>
<reference evidence="2 3" key="1">
    <citation type="submission" date="2019-10" db="EMBL/GenBank/DDBJ databases">
        <title>Whole genome shotgun sequence of Acrocarpospora macrocephala NBRC 16266.</title>
        <authorList>
            <person name="Ichikawa N."/>
            <person name="Kimura A."/>
            <person name="Kitahashi Y."/>
            <person name="Komaki H."/>
            <person name="Oguchi A."/>
        </authorList>
    </citation>
    <scope>NUCLEOTIDE SEQUENCE [LARGE SCALE GENOMIC DNA]</scope>
    <source>
        <strain evidence="2 3">NBRC 16266</strain>
    </source>
</reference>
<dbReference type="InterPro" id="IPR010982">
    <property type="entry name" value="Lambda_DNA-bd_dom_sf"/>
</dbReference>